<dbReference type="FunFam" id="2.30.30.140:FF:000155">
    <property type="entry name" value="Histone acetyltransferase"/>
    <property type="match status" value="1"/>
</dbReference>
<organism evidence="16 17">
    <name type="scientific">Dictyostelium firmibasis</name>
    <dbReference type="NCBI Taxonomy" id="79012"/>
    <lineage>
        <taxon>Eukaryota</taxon>
        <taxon>Amoebozoa</taxon>
        <taxon>Evosea</taxon>
        <taxon>Eumycetozoa</taxon>
        <taxon>Dictyostelia</taxon>
        <taxon>Dictyosteliales</taxon>
        <taxon>Dictyosteliaceae</taxon>
        <taxon>Dictyostelium</taxon>
    </lineage>
</organism>
<keyword evidence="9" id="KW-0805">Transcription regulation</keyword>
<evidence type="ECO:0000256" key="11">
    <source>
        <dbReference type="ARBA" id="ARBA00023242"/>
    </source>
</evidence>
<evidence type="ECO:0000256" key="12">
    <source>
        <dbReference type="ARBA" id="ARBA00023315"/>
    </source>
</evidence>
<comment type="subcellular location">
    <subcellularLocation>
        <location evidence="1">Nucleus</location>
    </subcellularLocation>
</comment>
<evidence type="ECO:0000259" key="15">
    <source>
        <dbReference type="PROSITE" id="PS51726"/>
    </source>
</evidence>
<accession>A0AAN7U7A6</accession>
<dbReference type="Gene3D" id="3.30.60.60">
    <property type="entry name" value="N-acetyl transferase-like"/>
    <property type="match status" value="1"/>
</dbReference>
<dbReference type="InterPro" id="IPR025995">
    <property type="entry name" value="Tudor-knot"/>
</dbReference>
<dbReference type="FunFam" id="3.30.60.60:FF:000001">
    <property type="entry name" value="Histone acetyltransferase"/>
    <property type="match status" value="1"/>
</dbReference>
<evidence type="ECO:0000313" key="17">
    <source>
        <dbReference type="Proteomes" id="UP001344447"/>
    </source>
</evidence>
<feature type="active site" description="Proton donor/acceptor" evidence="13">
    <location>
        <position position="448"/>
    </location>
</feature>
<dbReference type="InterPro" id="IPR050603">
    <property type="entry name" value="MYST_HAT"/>
</dbReference>
<dbReference type="EC" id="2.3.1.48" evidence="3"/>
<evidence type="ECO:0000256" key="9">
    <source>
        <dbReference type="ARBA" id="ARBA00023015"/>
    </source>
</evidence>
<feature type="compositionally biased region" description="Basic and acidic residues" evidence="14">
    <location>
        <begin position="31"/>
        <end position="42"/>
    </location>
</feature>
<feature type="compositionally biased region" description="Low complexity" evidence="14">
    <location>
        <begin position="12"/>
        <end position="30"/>
    </location>
</feature>
<evidence type="ECO:0000256" key="2">
    <source>
        <dbReference type="ARBA" id="ARBA00010107"/>
    </source>
</evidence>
<dbReference type="Pfam" id="PF17772">
    <property type="entry name" value="zf-MYST"/>
    <property type="match status" value="1"/>
</dbReference>
<evidence type="ECO:0000256" key="13">
    <source>
        <dbReference type="PIRSR" id="PIRSR602717-51"/>
    </source>
</evidence>
<feature type="compositionally biased region" description="Polar residues" evidence="14">
    <location>
        <begin position="130"/>
        <end position="144"/>
    </location>
</feature>
<evidence type="ECO:0000256" key="6">
    <source>
        <dbReference type="ARBA" id="ARBA00022771"/>
    </source>
</evidence>
<keyword evidence="8" id="KW-0007">Acetylation</keyword>
<feature type="domain" description="MYST-type HAT" evidence="15">
    <location>
        <begin position="272"/>
        <end position="543"/>
    </location>
</feature>
<feature type="region of interest" description="Disordered" evidence="14">
    <location>
        <begin position="1"/>
        <end position="63"/>
    </location>
</feature>
<keyword evidence="12" id="KW-0012">Acyltransferase</keyword>
<dbReference type="Gene3D" id="3.40.630.30">
    <property type="match status" value="1"/>
</dbReference>
<dbReference type="Gene3D" id="2.30.30.140">
    <property type="match status" value="1"/>
</dbReference>
<evidence type="ECO:0000313" key="16">
    <source>
        <dbReference type="EMBL" id="KAK5582490.1"/>
    </source>
</evidence>
<keyword evidence="5" id="KW-0479">Metal-binding</keyword>
<feature type="region of interest" description="Disordered" evidence="14">
    <location>
        <begin position="206"/>
        <end position="232"/>
    </location>
</feature>
<dbReference type="InterPro" id="IPR002717">
    <property type="entry name" value="HAT_MYST-type"/>
</dbReference>
<dbReference type="GO" id="GO:0006355">
    <property type="term" value="P:regulation of DNA-templated transcription"/>
    <property type="evidence" value="ECO:0007669"/>
    <property type="project" value="InterPro"/>
</dbReference>
<evidence type="ECO:0000256" key="10">
    <source>
        <dbReference type="ARBA" id="ARBA00023163"/>
    </source>
</evidence>
<dbReference type="Gene3D" id="1.10.10.10">
    <property type="entry name" value="Winged helix-like DNA-binding domain superfamily/Winged helix DNA-binding domain"/>
    <property type="match status" value="1"/>
</dbReference>
<evidence type="ECO:0000256" key="7">
    <source>
        <dbReference type="ARBA" id="ARBA00022833"/>
    </source>
</evidence>
<dbReference type="Pfam" id="PF01853">
    <property type="entry name" value="MOZ_SAS"/>
    <property type="match status" value="1"/>
</dbReference>
<name>A0AAN7U7A6_9MYCE</name>
<dbReference type="FunFam" id="1.10.10.10:FF:000022">
    <property type="entry name" value="Histone acetyltransferase"/>
    <property type="match status" value="1"/>
</dbReference>
<feature type="compositionally biased region" description="Polar residues" evidence="14">
    <location>
        <begin position="43"/>
        <end position="53"/>
    </location>
</feature>
<dbReference type="EMBL" id="JAVFKY010000001">
    <property type="protein sequence ID" value="KAK5582490.1"/>
    <property type="molecule type" value="Genomic_DNA"/>
</dbReference>
<feature type="region of interest" description="Disordered" evidence="14">
    <location>
        <begin position="124"/>
        <end position="144"/>
    </location>
</feature>
<sequence>MTNSDENTIKPENNISNIENKNSNDNNSNGDNKENIKVDSKNETLTTEAQQPITIIDDKENDDNIIEQPTKKLKENPKQEITNGKIVSIDVDEKPKPIQKILPTTETTPTTTTTTTTTTTINTATTQATDSKSPPTATSNNSNRKVLENGTNIYCFWRNKFQKCEIIDRREAESESGTYDYYVHYHCSNRRMDEWVHESRLDFNRIETDSNGGGDGHQKSSGPLAEIQTDGHSRKVTRQIKRKYEEMNHIQKGVDEDHSKLSAIEKEHEEITKVKNINVIELGKFEIDTWYFSPYPEEFAKCDKLFLCEFCLKYMKKKKTLNRHKLKCDLRHPPGNEIYRSGNISMFEVDGKKNKIYCQNLCLLAKLFLDHKTLYYDVEPFLFYIMTECDQRGCHMVGYFSKEKDSPDGYNLACILTLPPYQRKGFGKLLISFSYELSKKESKVGTPEKPLSDLGLLSFRSYWTQVLLEILRKHKGNLSILDISNMTSIRTEDVISTLQSLGLIRYWKGQHIISVTPKAIEEHLKVYSKQTTRIDPKCIHWAPLNPPSTTKKR</sequence>
<protein>
    <recommendedName>
        <fullName evidence="3">histone acetyltransferase</fullName>
        <ecNumber evidence="3">2.3.1.48</ecNumber>
    </recommendedName>
</protein>
<keyword evidence="11" id="KW-0539">Nucleus</keyword>
<dbReference type="InterPro" id="IPR016197">
    <property type="entry name" value="Chromo-like_dom_sf"/>
</dbReference>
<dbReference type="InterPro" id="IPR036388">
    <property type="entry name" value="WH-like_DNA-bd_sf"/>
</dbReference>
<evidence type="ECO:0000256" key="8">
    <source>
        <dbReference type="ARBA" id="ARBA00022990"/>
    </source>
</evidence>
<keyword evidence="17" id="KW-1185">Reference proteome</keyword>
<keyword evidence="6" id="KW-0863">Zinc-finger</keyword>
<evidence type="ECO:0000256" key="1">
    <source>
        <dbReference type="ARBA" id="ARBA00004123"/>
    </source>
</evidence>
<keyword evidence="10" id="KW-0804">Transcription</keyword>
<evidence type="ECO:0000256" key="5">
    <source>
        <dbReference type="ARBA" id="ARBA00022723"/>
    </source>
</evidence>
<evidence type="ECO:0000256" key="4">
    <source>
        <dbReference type="ARBA" id="ARBA00022679"/>
    </source>
</evidence>
<dbReference type="SUPFAM" id="SSF54160">
    <property type="entry name" value="Chromo domain-like"/>
    <property type="match status" value="1"/>
</dbReference>
<comment type="similarity">
    <text evidence="2">Belongs to the MYST (SAS/MOZ) family.</text>
</comment>
<reference evidence="16 17" key="1">
    <citation type="submission" date="2023-11" db="EMBL/GenBank/DDBJ databases">
        <title>Dfirmibasis_genome.</title>
        <authorList>
            <person name="Edelbroek B."/>
            <person name="Kjellin J."/>
            <person name="Jerlstrom-Hultqvist J."/>
            <person name="Soderbom F."/>
        </authorList>
    </citation>
    <scope>NUCLEOTIDE SEQUENCE [LARGE SCALE GENOMIC DNA]</scope>
    <source>
        <strain evidence="16 17">TNS-C-14</strain>
    </source>
</reference>
<dbReference type="PANTHER" id="PTHR10615">
    <property type="entry name" value="HISTONE ACETYLTRANSFERASE"/>
    <property type="match status" value="1"/>
</dbReference>
<keyword evidence="4" id="KW-0808">Transferase</keyword>
<dbReference type="FunFam" id="3.40.630.30:FF:000002">
    <property type="entry name" value="Histone acetyltransferase"/>
    <property type="match status" value="1"/>
</dbReference>
<proteinExistence type="inferred from homology"/>
<evidence type="ECO:0000256" key="3">
    <source>
        <dbReference type="ARBA" id="ARBA00013184"/>
    </source>
</evidence>
<dbReference type="GO" id="GO:0004402">
    <property type="term" value="F:histone acetyltransferase activity"/>
    <property type="evidence" value="ECO:0007669"/>
    <property type="project" value="InterPro"/>
</dbReference>
<dbReference type="InterPro" id="IPR016181">
    <property type="entry name" value="Acyl_CoA_acyltransferase"/>
</dbReference>
<dbReference type="GO" id="GO:0008270">
    <property type="term" value="F:zinc ion binding"/>
    <property type="evidence" value="ECO:0007669"/>
    <property type="project" value="UniProtKB-KW"/>
</dbReference>
<dbReference type="PROSITE" id="PS51726">
    <property type="entry name" value="MYST_HAT"/>
    <property type="match status" value="1"/>
</dbReference>
<dbReference type="PANTHER" id="PTHR10615:SF219">
    <property type="entry name" value="HISTONE ACETYLTRANSFERASE KAT5"/>
    <property type="match status" value="1"/>
</dbReference>
<keyword evidence="7" id="KW-0862">Zinc</keyword>
<dbReference type="SUPFAM" id="SSF55729">
    <property type="entry name" value="Acyl-CoA N-acyltransferases (Nat)"/>
    <property type="match status" value="1"/>
</dbReference>
<comment type="caution">
    <text evidence="16">The sequence shown here is derived from an EMBL/GenBank/DDBJ whole genome shotgun (WGS) entry which is preliminary data.</text>
</comment>
<dbReference type="AlphaFoldDB" id="A0AAN7U7A6"/>
<evidence type="ECO:0000256" key="14">
    <source>
        <dbReference type="SAM" id="MobiDB-lite"/>
    </source>
</evidence>
<dbReference type="GO" id="GO:0005634">
    <property type="term" value="C:nucleus"/>
    <property type="evidence" value="ECO:0007669"/>
    <property type="project" value="UniProtKB-SubCell"/>
</dbReference>
<dbReference type="InterPro" id="IPR040706">
    <property type="entry name" value="Zf-MYST"/>
</dbReference>
<dbReference type="Proteomes" id="UP001344447">
    <property type="component" value="Unassembled WGS sequence"/>
</dbReference>
<dbReference type="Pfam" id="PF11717">
    <property type="entry name" value="Tudor-knot"/>
    <property type="match status" value="1"/>
</dbReference>
<gene>
    <name evidence="16" type="ORF">RB653_004075</name>
</gene>